<dbReference type="GO" id="GO:0006857">
    <property type="term" value="P:oligopeptide transport"/>
    <property type="evidence" value="ECO:0007669"/>
    <property type="project" value="InterPro"/>
</dbReference>
<dbReference type="InterPro" id="IPR018456">
    <property type="entry name" value="PTR2_symporter_CS"/>
</dbReference>
<comment type="subcellular location">
    <subcellularLocation>
        <location evidence="1">Membrane</location>
        <topology evidence="1">Multi-pass membrane protein</topology>
    </subcellularLocation>
</comment>
<reference evidence="8 9" key="1">
    <citation type="submission" date="2017-06" db="EMBL/GenBank/DDBJ databases">
        <title>Description of Rhodopirellula bahusiensis sp. nov.</title>
        <authorList>
            <person name="Kizina J."/>
            <person name="Harder J."/>
        </authorList>
    </citation>
    <scope>NUCLEOTIDE SEQUENCE [LARGE SCALE GENOMIC DNA]</scope>
    <source>
        <strain evidence="8 9">SWK21</strain>
    </source>
</reference>
<organism evidence="8 9">
    <name type="scientific">Rhodopirellula bahusiensis</name>
    <dbReference type="NCBI Taxonomy" id="2014065"/>
    <lineage>
        <taxon>Bacteria</taxon>
        <taxon>Pseudomonadati</taxon>
        <taxon>Planctomycetota</taxon>
        <taxon>Planctomycetia</taxon>
        <taxon>Pirellulales</taxon>
        <taxon>Pirellulaceae</taxon>
        <taxon>Rhodopirellula</taxon>
    </lineage>
</organism>
<dbReference type="AlphaFoldDB" id="A0A2G1W3F1"/>
<dbReference type="OrthoDB" id="9772725at2"/>
<keyword evidence="5 7" id="KW-0472">Membrane</keyword>
<dbReference type="GO" id="GO:0016020">
    <property type="term" value="C:membrane"/>
    <property type="evidence" value="ECO:0007669"/>
    <property type="project" value="UniProtKB-SubCell"/>
</dbReference>
<keyword evidence="4 7" id="KW-1133">Transmembrane helix</keyword>
<feature type="transmembrane region" description="Helical" evidence="7">
    <location>
        <begin position="127"/>
        <end position="149"/>
    </location>
</feature>
<evidence type="ECO:0000256" key="3">
    <source>
        <dbReference type="ARBA" id="ARBA00022692"/>
    </source>
</evidence>
<evidence type="ECO:0000256" key="7">
    <source>
        <dbReference type="SAM" id="Phobius"/>
    </source>
</evidence>
<evidence type="ECO:0000313" key="8">
    <source>
        <dbReference type="EMBL" id="PHQ33199.1"/>
    </source>
</evidence>
<proteinExistence type="inferred from homology"/>
<feature type="transmembrane region" description="Helical" evidence="7">
    <location>
        <begin position="76"/>
        <end position="96"/>
    </location>
</feature>
<dbReference type="Proteomes" id="UP000225740">
    <property type="component" value="Unassembled WGS sequence"/>
</dbReference>
<dbReference type="EMBL" id="NIZW01000019">
    <property type="protein sequence ID" value="PHQ33199.1"/>
    <property type="molecule type" value="Genomic_DNA"/>
</dbReference>
<evidence type="ECO:0000256" key="2">
    <source>
        <dbReference type="ARBA" id="ARBA00005982"/>
    </source>
</evidence>
<comment type="caution">
    <text evidence="8">The sequence shown here is derived from an EMBL/GenBank/DDBJ whole genome shotgun (WGS) entry which is preliminary data.</text>
</comment>
<evidence type="ECO:0000313" key="9">
    <source>
        <dbReference type="Proteomes" id="UP000225740"/>
    </source>
</evidence>
<evidence type="ECO:0000256" key="5">
    <source>
        <dbReference type="ARBA" id="ARBA00023136"/>
    </source>
</evidence>
<dbReference type="Gene3D" id="1.20.1250.20">
    <property type="entry name" value="MFS general substrate transporter like domains"/>
    <property type="match status" value="2"/>
</dbReference>
<dbReference type="GeneID" id="90610711"/>
<accession>A0A2G1W3F1</accession>
<feature type="transmembrane region" description="Helical" evidence="7">
    <location>
        <begin position="389"/>
        <end position="408"/>
    </location>
</feature>
<dbReference type="GO" id="GO:0022857">
    <property type="term" value="F:transmembrane transporter activity"/>
    <property type="evidence" value="ECO:0007669"/>
    <property type="project" value="InterPro"/>
</dbReference>
<dbReference type="PROSITE" id="PS01022">
    <property type="entry name" value="PTR2_1"/>
    <property type="match status" value="1"/>
</dbReference>
<feature type="transmembrane region" description="Helical" evidence="7">
    <location>
        <begin position="324"/>
        <end position="341"/>
    </location>
</feature>
<dbReference type="CDD" id="cd17347">
    <property type="entry name" value="MFS_SLC15A1_2_like"/>
    <property type="match status" value="1"/>
</dbReference>
<feature type="transmembrane region" description="Helical" evidence="7">
    <location>
        <begin position="291"/>
        <end position="312"/>
    </location>
</feature>
<feature type="transmembrane region" description="Helical" evidence="7">
    <location>
        <begin position="37"/>
        <end position="56"/>
    </location>
</feature>
<gene>
    <name evidence="8" type="ORF">CEE69_22350</name>
</gene>
<name>A0A2G1W3F1_9BACT</name>
<dbReference type="PANTHER" id="PTHR11654">
    <property type="entry name" value="OLIGOPEPTIDE TRANSPORTER-RELATED"/>
    <property type="match status" value="1"/>
</dbReference>
<feature type="transmembrane region" description="Helical" evidence="7">
    <location>
        <begin position="247"/>
        <end position="271"/>
    </location>
</feature>
<feature type="region of interest" description="Disordered" evidence="6">
    <location>
        <begin position="1"/>
        <end position="23"/>
    </location>
</feature>
<feature type="transmembrane region" description="Helical" evidence="7">
    <location>
        <begin position="103"/>
        <end position="121"/>
    </location>
</feature>
<keyword evidence="9" id="KW-1185">Reference proteome</keyword>
<evidence type="ECO:0000256" key="1">
    <source>
        <dbReference type="ARBA" id="ARBA00004141"/>
    </source>
</evidence>
<evidence type="ECO:0000256" key="4">
    <source>
        <dbReference type="ARBA" id="ARBA00022989"/>
    </source>
</evidence>
<keyword evidence="3 7" id="KW-0812">Transmembrane</keyword>
<dbReference type="Pfam" id="PF00854">
    <property type="entry name" value="PTR2"/>
    <property type="match status" value="2"/>
</dbReference>
<feature type="transmembrane region" description="Helical" evidence="7">
    <location>
        <begin position="353"/>
        <end position="377"/>
    </location>
</feature>
<dbReference type="RefSeq" id="WP_099262864.1">
    <property type="nucleotide sequence ID" value="NZ_NIZW01000019.1"/>
</dbReference>
<feature type="transmembrane region" description="Helical" evidence="7">
    <location>
        <begin position="170"/>
        <end position="191"/>
    </location>
</feature>
<feature type="transmembrane region" description="Helical" evidence="7">
    <location>
        <begin position="638"/>
        <end position="659"/>
    </location>
</feature>
<feature type="compositionally biased region" description="Polar residues" evidence="6">
    <location>
        <begin position="1"/>
        <end position="19"/>
    </location>
</feature>
<feature type="transmembrane region" description="Helical" evidence="7">
    <location>
        <begin position="197"/>
        <end position="216"/>
    </location>
</feature>
<sequence length="685" mass="75541">MSTSDSEPSTYNDRPQATTGMPPGIPYIIGNEAAERFSFYGMKAILTVFMVDYLHWMSSSSTAQGMSNAEATEHYHTFTAAAYFFPVIGALLSDIFLGKYRTILYLSIVYCIGHGALALMGSPPLSAGMWLFAGLLLISIGSGGIKPCVSAHVGDQFGKSNSHMLTKVYQWFYFSINFGSFISTLLTPWVLEHYGPHWAFGIPGVLMAIATFLFWMGRHKFVHIRPGGYRFLQELLSWEKFSSIPKLMIIFSFVAVFWALFDQTGSSWVLQAKNLNREWLGYTWLESQIQAINPILVLTLIPLFQFLIYPAIDRVFPLTPIRKISLGLFVMIGGFAIVALVQERVDAGSQPSIGWQFLAYAVLTASEVMVSITCLEFAYTQAPKTMKSIVMAVFLFSVSMGNVFTATVNRYIQTPAAASLAADIDLESDAKQTFDNGSFVGELQNDDPAAPKLALLGPDNKLGTQDDATLLLNEDGKLDSIENASLESFNAVAEKIEAFFLDQTGDDSTRAFPSVEEAQSLLTDANDAFGNPITYKLLSRDQYQLVSAGADGVNDTQWDETLTGTVDRANTSETADTDALTFNWLERQKIAIESEGDSGQAEVVKRKLISERGGGDETKLSRDYAIGGRTLLEGAAYFWFWTTCIFVTAILFVPVGYLYKEKTYIQDEDDAEHAAEAIADESIST</sequence>
<comment type="similarity">
    <text evidence="2">Belongs to the major facilitator superfamily. Proton-dependent oligopeptide transporter (POT/PTR) (TC 2.A.17) family.</text>
</comment>
<evidence type="ECO:0000256" key="6">
    <source>
        <dbReference type="SAM" id="MobiDB-lite"/>
    </source>
</evidence>
<dbReference type="InterPro" id="IPR036259">
    <property type="entry name" value="MFS_trans_sf"/>
</dbReference>
<protein>
    <submittedName>
        <fullName evidence="8">MFS transporter</fullName>
    </submittedName>
</protein>
<dbReference type="SUPFAM" id="SSF103473">
    <property type="entry name" value="MFS general substrate transporter"/>
    <property type="match status" value="1"/>
</dbReference>
<dbReference type="InterPro" id="IPR000109">
    <property type="entry name" value="POT_fam"/>
</dbReference>